<keyword evidence="2" id="KW-0805">Transcription regulation</keyword>
<keyword evidence="4" id="KW-0804">Transcription</keyword>
<protein>
    <recommendedName>
        <fullName evidence="6">Penicillinase repressor</fullName>
    </recommendedName>
</protein>
<dbReference type="GO" id="GO:0003677">
    <property type="term" value="F:DNA binding"/>
    <property type="evidence" value="ECO:0007669"/>
    <property type="project" value="UniProtKB-KW"/>
</dbReference>
<name>X1A403_9ZZZZ</name>
<gene>
    <name evidence="5" type="ORF">S01H4_30976</name>
</gene>
<dbReference type="InterPro" id="IPR005650">
    <property type="entry name" value="BlaI_family"/>
</dbReference>
<dbReference type="InterPro" id="IPR036390">
    <property type="entry name" value="WH_DNA-bd_sf"/>
</dbReference>
<evidence type="ECO:0000256" key="3">
    <source>
        <dbReference type="ARBA" id="ARBA00023125"/>
    </source>
</evidence>
<proteinExistence type="inferred from homology"/>
<evidence type="ECO:0000256" key="1">
    <source>
        <dbReference type="ARBA" id="ARBA00011046"/>
    </source>
</evidence>
<comment type="caution">
    <text evidence="5">The sequence shown here is derived from an EMBL/GenBank/DDBJ whole genome shotgun (WGS) entry which is preliminary data.</text>
</comment>
<dbReference type="InterPro" id="IPR036388">
    <property type="entry name" value="WH-like_DNA-bd_sf"/>
</dbReference>
<organism evidence="5">
    <name type="scientific">marine sediment metagenome</name>
    <dbReference type="NCBI Taxonomy" id="412755"/>
    <lineage>
        <taxon>unclassified sequences</taxon>
        <taxon>metagenomes</taxon>
        <taxon>ecological metagenomes</taxon>
    </lineage>
</organism>
<dbReference type="Pfam" id="PF03965">
    <property type="entry name" value="Penicillinase_R"/>
    <property type="match status" value="1"/>
</dbReference>
<evidence type="ECO:0000256" key="4">
    <source>
        <dbReference type="ARBA" id="ARBA00023163"/>
    </source>
</evidence>
<dbReference type="EMBL" id="BART01016039">
    <property type="protein sequence ID" value="GAG76860.1"/>
    <property type="molecule type" value="Genomic_DNA"/>
</dbReference>
<evidence type="ECO:0008006" key="6">
    <source>
        <dbReference type="Google" id="ProtNLM"/>
    </source>
</evidence>
<evidence type="ECO:0000313" key="5">
    <source>
        <dbReference type="EMBL" id="GAG76860.1"/>
    </source>
</evidence>
<keyword evidence="3" id="KW-0238">DNA-binding</keyword>
<evidence type="ECO:0000256" key="2">
    <source>
        <dbReference type="ARBA" id="ARBA00023015"/>
    </source>
</evidence>
<dbReference type="PIRSF" id="PIRSF019455">
    <property type="entry name" value="CopR_AtkY"/>
    <property type="match status" value="1"/>
</dbReference>
<dbReference type="AlphaFoldDB" id="X1A403"/>
<dbReference type="Gene3D" id="1.10.10.10">
    <property type="entry name" value="Winged helix-like DNA-binding domain superfamily/Winged helix DNA-binding domain"/>
    <property type="match status" value="1"/>
</dbReference>
<reference evidence="5" key="1">
    <citation type="journal article" date="2014" name="Front. Microbiol.">
        <title>High frequency of phylogenetically diverse reductive dehalogenase-homologous genes in deep subseafloor sedimentary metagenomes.</title>
        <authorList>
            <person name="Kawai M."/>
            <person name="Futagami T."/>
            <person name="Toyoda A."/>
            <person name="Takaki Y."/>
            <person name="Nishi S."/>
            <person name="Hori S."/>
            <person name="Arai W."/>
            <person name="Tsubouchi T."/>
            <person name="Morono Y."/>
            <person name="Uchiyama I."/>
            <person name="Ito T."/>
            <person name="Fujiyama A."/>
            <person name="Inagaki F."/>
            <person name="Takami H."/>
        </authorList>
    </citation>
    <scope>NUCLEOTIDE SEQUENCE</scope>
    <source>
        <strain evidence="5">Expedition CK06-06</strain>
    </source>
</reference>
<sequence length="131" mass="15163">MAFRKTRMFTEGELDFIKVLWAMGEAVPEEIQKALHEKGRTLTYGTIRNVLVVMIEKGFVSRRKKGKVYLYKAKTDADKARRNMAQNLLKSAFDGSESLLMGAILKNRDIRQEELEEIERLIAERKKGNKK</sequence>
<comment type="similarity">
    <text evidence="1">Belongs to the BlaI transcriptional regulatory family.</text>
</comment>
<accession>X1A403</accession>
<dbReference type="Gene3D" id="1.10.4040.10">
    <property type="entry name" value="Penicillinase repressor domain"/>
    <property type="match status" value="1"/>
</dbReference>
<dbReference type="SUPFAM" id="SSF46785">
    <property type="entry name" value="Winged helix' DNA-binding domain"/>
    <property type="match status" value="1"/>
</dbReference>
<dbReference type="GO" id="GO:0045892">
    <property type="term" value="P:negative regulation of DNA-templated transcription"/>
    <property type="evidence" value="ECO:0007669"/>
    <property type="project" value="InterPro"/>
</dbReference>